<evidence type="ECO:0000313" key="4">
    <source>
        <dbReference type="Proteomes" id="UP000249229"/>
    </source>
</evidence>
<proteinExistence type="predicted"/>
<dbReference type="AlphaFoldDB" id="A0A2W5P5V3"/>
<dbReference type="Proteomes" id="UP000249229">
    <property type="component" value="Unassembled WGS sequence"/>
</dbReference>
<feature type="region of interest" description="Disordered" evidence="1">
    <location>
        <begin position="245"/>
        <end position="270"/>
    </location>
</feature>
<protein>
    <recommendedName>
        <fullName evidence="2">SnoaL-like domain-containing protein</fullName>
    </recommendedName>
</protein>
<dbReference type="InterPro" id="IPR032710">
    <property type="entry name" value="NTF2-like_dom_sf"/>
</dbReference>
<dbReference type="Pfam" id="PF13577">
    <property type="entry name" value="SnoaL_4"/>
    <property type="match status" value="1"/>
</dbReference>
<feature type="domain" description="SnoaL-like" evidence="2">
    <location>
        <begin position="115"/>
        <end position="209"/>
    </location>
</feature>
<gene>
    <name evidence="3" type="ORF">DI544_14750</name>
</gene>
<evidence type="ECO:0000259" key="2">
    <source>
        <dbReference type="Pfam" id="PF13577"/>
    </source>
</evidence>
<dbReference type="Gene3D" id="3.10.450.50">
    <property type="match status" value="1"/>
</dbReference>
<feature type="compositionally biased region" description="Basic and acidic residues" evidence="1">
    <location>
        <begin position="261"/>
        <end position="270"/>
    </location>
</feature>
<evidence type="ECO:0000313" key="3">
    <source>
        <dbReference type="EMBL" id="PZQ58235.1"/>
    </source>
</evidence>
<accession>A0A2W5P5V3</accession>
<feature type="region of interest" description="Disordered" evidence="1">
    <location>
        <begin position="1"/>
        <end position="78"/>
    </location>
</feature>
<dbReference type="InterPro" id="IPR037401">
    <property type="entry name" value="SnoaL-like"/>
</dbReference>
<sequence length="518" mass="58619">MASTAAISRWRTSGRRSAAIRAHSSNGCSAHDPGRGRWGIQHRRDRLPAEEGRRRQRGRACPRRCSTSPRRRRRWPRPRVQLDHHERLPRIALIIVQIRVTTPRRFPPTAPVSGDDHAAIIDLCNRFNLAIDAWDLEAMFALFAEDGAVLHPRGAFRGREGLREFYDLYRPFVVGTRRQGLNHVLTPRPDGTVDVVFYMLIVRVAEPAGADAARAESLTLTSDDLPALMLHSIVSVGMPRDGASPPFRSTARSRPGGCDANPERHRSRERRTREIPMHPLVEEAIAAHGGMDQWNALRRIEANVSLTGPFYDIKGQAQGMRRVQMHVDPHAQRVDVSPFPHLGTIGRYEHDRVAIIDGHGKVVADLPEARGTFDGRLDAQWSDLQLLYFNAYAMWNYLTLPFLLARPGFELAQLPDHREANETWRPLRVVFPDDIVTHSREQTLYFDEKGLLKRLDYVTDVAGGVAAHYCYDHLTFGGLVFPTLRRVTRRTDEGAWPSLRTFILIEIGDVYPVAGDRA</sequence>
<reference evidence="3 4" key="1">
    <citation type="submission" date="2017-08" db="EMBL/GenBank/DDBJ databases">
        <title>Infants hospitalized years apart are colonized by the same room-sourced microbial strains.</title>
        <authorList>
            <person name="Brooks B."/>
            <person name="Olm M.R."/>
            <person name="Firek B.A."/>
            <person name="Baker R."/>
            <person name="Thomas B.C."/>
            <person name="Morowitz M.J."/>
            <person name="Banfield J.F."/>
        </authorList>
    </citation>
    <scope>NUCLEOTIDE SEQUENCE [LARGE SCALE GENOMIC DNA]</scope>
    <source>
        <strain evidence="3">S2_005_001_R1_22</strain>
    </source>
</reference>
<evidence type="ECO:0000256" key="1">
    <source>
        <dbReference type="SAM" id="MobiDB-lite"/>
    </source>
</evidence>
<comment type="caution">
    <text evidence="3">The sequence shown here is derived from an EMBL/GenBank/DDBJ whole genome shotgun (WGS) entry which is preliminary data.</text>
</comment>
<dbReference type="EMBL" id="QFQI01000020">
    <property type="protein sequence ID" value="PZQ58235.1"/>
    <property type="molecule type" value="Genomic_DNA"/>
</dbReference>
<name>A0A2W5P5V3_9SPHN</name>
<organism evidence="3 4">
    <name type="scientific">Sphingomonas taxi</name>
    <dbReference type="NCBI Taxonomy" id="1549858"/>
    <lineage>
        <taxon>Bacteria</taxon>
        <taxon>Pseudomonadati</taxon>
        <taxon>Pseudomonadota</taxon>
        <taxon>Alphaproteobacteria</taxon>
        <taxon>Sphingomonadales</taxon>
        <taxon>Sphingomonadaceae</taxon>
        <taxon>Sphingomonas</taxon>
    </lineage>
</organism>
<dbReference type="SUPFAM" id="SSF54427">
    <property type="entry name" value="NTF2-like"/>
    <property type="match status" value="1"/>
</dbReference>